<protein>
    <submittedName>
        <fullName evidence="4">Uncharacterized protein</fullName>
    </submittedName>
</protein>
<keyword evidence="2 3" id="KW-0040">ANK repeat</keyword>
<feature type="repeat" description="ANK" evidence="3">
    <location>
        <begin position="62"/>
        <end position="94"/>
    </location>
</feature>
<dbReference type="PANTHER" id="PTHR24198">
    <property type="entry name" value="ANKYRIN REPEAT AND PROTEIN KINASE DOMAIN-CONTAINING PROTEIN"/>
    <property type="match status" value="1"/>
</dbReference>
<proteinExistence type="predicted"/>
<organism evidence="4 5">
    <name type="scientific">Thraustotheca clavata</name>
    <dbReference type="NCBI Taxonomy" id="74557"/>
    <lineage>
        <taxon>Eukaryota</taxon>
        <taxon>Sar</taxon>
        <taxon>Stramenopiles</taxon>
        <taxon>Oomycota</taxon>
        <taxon>Saprolegniomycetes</taxon>
        <taxon>Saprolegniales</taxon>
        <taxon>Achlyaceae</taxon>
        <taxon>Thraustotheca</taxon>
    </lineage>
</organism>
<dbReference type="PRINTS" id="PR01415">
    <property type="entry name" value="ANKYRIN"/>
</dbReference>
<keyword evidence="1" id="KW-0677">Repeat</keyword>
<sequence length="467" mass="51356">MHLAVSGDHYDVVKYFLDEKVDVNATTKAGHSALYFAIQRNNIPVTELLLNSGANVNIGNNGLSSPISAAMKNGNLAIIKLLLSRGATPNINPAGLSTWKKILDDTHMDILKLLVEHGLDLNCPAADGRTPLMQYVASNASLDTIKNFLSMRTQININWQSPKSKRKSHGGISALHIAVQNKSLAMVRFLIELGATVDLQNEMGVTPLHMATWSGQNDIIQLLLDNNANPMLQVKSLNYLKSCFPTPKQLDITKMTFTAFHIACFQGLLEAMKILTPPMDITENPQDFYQVGIDLACLIDCDDNLNYILGLPQVQGMLKFGVFMDFINYRLRQCVFKGMVSAAESLLIHGADPNYAAPNKASVLCEACQFRDFALVKLLLEHGANPNTSYFGGLSPLYWSINRDDTPVEIIQILLEYGANPLAMRDDGSNLIHACARAAATHLIPLFINLGVDSHALNNHLRDIGKF</sequence>
<dbReference type="Gene3D" id="1.25.40.20">
    <property type="entry name" value="Ankyrin repeat-containing domain"/>
    <property type="match status" value="3"/>
</dbReference>
<dbReference type="AlphaFoldDB" id="A0A1V9Z2R1"/>
<gene>
    <name evidence="4" type="ORF">THRCLA_08736</name>
</gene>
<evidence type="ECO:0000256" key="2">
    <source>
        <dbReference type="ARBA" id="ARBA00023043"/>
    </source>
</evidence>
<dbReference type="STRING" id="74557.A0A1V9Z2R1"/>
<accession>A0A1V9Z2R1</accession>
<dbReference type="Pfam" id="PF12796">
    <property type="entry name" value="Ank_2"/>
    <property type="match status" value="3"/>
</dbReference>
<keyword evidence="5" id="KW-1185">Reference proteome</keyword>
<feature type="repeat" description="ANK" evidence="3">
    <location>
        <begin position="392"/>
        <end position="426"/>
    </location>
</feature>
<feature type="repeat" description="ANK" evidence="3">
    <location>
        <begin position="29"/>
        <end position="61"/>
    </location>
</feature>
<dbReference type="InterPro" id="IPR036770">
    <property type="entry name" value="Ankyrin_rpt-contain_sf"/>
</dbReference>
<evidence type="ECO:0000256" key="1">
    <source>
        <dbReference type="ARBA" id="ARBA00022737"/>
    </source>
</evidence>
<dbReference type="Proteomes" id="UP000243217">
    <property type="component" value="Unassembled WGS sequence"/>
</dbReference>
<dbReference type="EMBL" id="JNBS01002339">
    <property type="protein sequence ID" value="OQR92294.1"/>
    <property type="molecule type" value="Genomic_DNA"/>
</dbReference>
<evidence type="ECO:0000256" key="3">
    <source>
        <dbReference type="PROSITE-ProRule" id="PRU00023"/>
    </source>
</evidence>
<dbReference type="OrthoDB" id="1722345at2759"/>
<name>A0A1V9Z2R1_9STRA</name>
<feature type="repeat" description="ANK" evidence="3">
    <location>
        <begin position="1"/>
        <end position="28"/>
    </location>
</feature>
<dbReference type="PROSITE" id="PS50088">
    <property type="entry name" value="ANK_REPEAT"/>
    <property type="match status" value="6"/>
</dbReference>
<dbReference type="PANTHER" id="PTHR24198:SF165">
    <property type="entry name" value="ANKYRIN REPEAT-CONTAINING PROTEIN-RELATED"/>
    <property type="match status" value="1"/>
</dbReference>
<dbReference type="SUPFAM" id="SSF48403">
    <property type="entry name" value="Ankyrin repeat"/>
    <property type="match status" value="2"/>
</dbReference>
<dbReference type="PROSITE" id="PS50297">
    <property type="entry name" value="ANK_REP_REGION"/>
    <property type="match status" value="3"/>
</dbReference>
<dbReference type="InterPro" id="IPR002110">
    <property type="entry name" value="Ankyrin_rpt"/>
</dbReference>
<feature type="repeat" description="ANK" evidence="3">
    <location>
        <begin position="170"/>
        <end position="202"/>
    </location>
</feature>
<comment type="caution">
    <text evidence="4">The sequence shown here is derived from an EMBL/GenBank/DDBJ whole genome shotgun (WGS) entry which is preliminary data.</text>
</comment>
<dbReference type="SMART" id="SM00248">
    <property type="entry name" value="ANK"/>
    <property type="match status" value="12"/>
</dbReference>
<evidence type="ECO:0000313" key="4">
    <source>
        <dbReference type="EMBL" id="OQR92294.1"/>
    </source>
</evidence>
<evidence type="ECO:0000313" key="5">
    <source>
        <dbReference type="Proteomes" id="UP000243217"/>
    </source>
</evidence>
<reference evidence="4 5" key="1">
    <citation type="journal article" date="2014" name="Genome Biol. Evol.">
        <title>The secreted proteins of Achlya hypogyna and Thraustotheca clavata identify the ancestral oomycete secretome and reveal gene acquisitions by horizontal gene transfer.</title>
        <authorList>
            <person name="Misner I."/>
            <person name="Blouin N."/>
            <person name="Leonard G."/>
            <person name="Richards T.A."/>
            <person name="Lane C.E."/>
        </authorList>
    </citation>
    <scope>NUCLEOTIDE SEQUENCE [LARGE SCALE GENOMIC DNA]</scope>
    <source>
        <strain evidence="4 5">ATCC 34112</strain>
    </source>
</reference>
<feature type="repeat" description="ANK" evidence="3">
    <location>
        <begin position="203"/>
        <end position="235"/>
    </location>
</feature>